<dbReference type="Pfam" id="PF13561">
    <property type="entry name" value="adh_short_C2"/>
    <property type="match status" value="1"/>
</dbReference>
<dbReference type="GO" id="GO:0016616">
    <property type="term" value="F:oxidoreductase activity, acting on the CH-OH group of donors, NAD or NADP as acceptor"/>
    <property type="evidence" value="ECO:0007669"/>
    <property type="project" value="TreeGrafter"/>
</dbReference>
<keyword evidence="5" id="KW-1185">Reference proteome</keyword>
<dbReference type="EMBL" id="JAGGLR010000025">
    <property type="protein sequence ID" value="MBP2066410.1"/>
    <property type="molecule type" value="Genomic_DNA"/>
</dbReference>
<dbReference type="Proteomes" id="UP000756710">
    <property type="component" value="Unassembled WGS sequence"/>
</dbReference>
<dbReference type="FunFam" id="3.40.50.720:FF:000084">
    <property type="entry name" value="Short-chain dehydrogenase reductase"/>
    <property type="match status" value="1"/>
</dbReference>
<dbReference type="RefSeq" id="WP_044568662.1">
    <property type="nucleotide sequence ID" value="NZ_BAABDR010000012.1"/>
</dbReference>
<dbReference type="PANTHER" id="PTHR42760">
    <property type="entry name" value="SHORT-CHAIN DEHYDROGENASES/REDUCTASES FAMILY MEMBER"/>
    <property type="match status" value="1"/>
</dbReference>
<sequence length="255" mass="27051">MGKLDGRTALITGGSEGLGRAIATAFAAEGADLVLLARDPDKLAKAAHELSGEQVTVHTLAVDLADVPAMPDAIARLDVDIDILVNNVGLARMKPLADVTLDDVETMVTLNLTAPFRLIQLLLTSLVAAQGTVINMSSYWANTMVADRPSSMYSATRGAIESLTRALANELGPSGVRVNAIAPGSVATPTFDRQYLGPMAPEQRTDYERYVRRAYPIGRIGRMEEIANAALYLASDQSSWTTGAVLQVDGGLALR</sequence>
<evidence type="ECO:0000313" key="3">
    <source>
        <dbReference type="EMBL" id="CDR05259.1"/>
    </source>
</evidence>
<dbReference type="EMBL" id="LK022848">
    <property type="protein sequence ID" value="CDR05259.1"/>
    <property type="molecule type" value="Genomic_DNA"/>
</dbReference>
<name>A0A060ZHL8_9ACTN</name>
<evidence type="ECO:0000313" key="5">
    <source>
        <dbReference type="Proteomes" id="UP000756710"/>
    </source>
</evidence>
<reference evidence="3" key="1">
    <citation type="submission" date="2014-05" db="EMBL/GenBank/DDBJ databases">
        <authorList>
            <person name="Horn Fabian"/>
        </authorList>
    </citation>
    <scope>NUCLEOTIDE SEQUENCE</scope>
</reference>
<evidence type="ECO:0000256" key="1">
    <source>
        <dbReference type="ARBA" id="ARBA00006484"/>
    </source>
</evidence>
<evidence type="ECO:0000313" key="4">
    <source>
        <dbReference type="EMBL" id="MBP2066410.1"/>
    </source>
</evidence>
<keyword evidence="2" id="KW-0560">Oxidoreductase</keyword>
<dbReference type="PRINTS" id="PR00080">
    <property type="entry name" value="SDRFAMILY"/>
</dbReference>
<dbReference type="InterPro" id="IPR036291">
    <property type="entry name" value="NAD(P)-bd_dom_sf"/>
</dbReference>
<comment type="similarity">
    <text evidence="1">Belongs to the short-chain dehydrogenases/reductases (SDR) family.</text>
</comment>
<proteinExistence type="inferred from homology"/>
<dbReference type="CDD" id="cd05233">
    <property type="entry name" value="SDR_c"/>
    <property type="match status" value="1"/>
</dbReference>
<dbReference type="PRINTS" id="PR00081">
    <property type="entry name" value="GDHRDH"/>
</dbReference>
<dbReference type="SUPFAM" id="SSF51735">
    <property type="entry name" value="NAD(P)-binding Rossmann-fold domains"/>
    <property type="match status" value="1"/>
</dbReference>
<dbReference type="InterPro" id="IPR002347">
    <property type="entry name" value="SDR_fam"/>
</dbReference>
<dbReference type="PANTHER" id="PTHR42760:SF133">
    <property type="entry name" value="3-OXOACYL-[ACYL-CARRIER-PROTEIN] REDUCTASE"/>
    <property type="match status" value="1"/>
</dbReference>
<reference evidence="4 5" key="2">
    <citation type="submission" date="2021-03" db="EMBL/GenBank/DDBJ databases">
        <title>Genomic Encyclopedia of Type Strains, Phase IV (KMG-IV): sequencing the most valuable type-strain genomes for metagenomic binning, comparative biology and taxonomic classification.</title>
        <authorList>
            <person name="Goeker M."/>
        </authorList>
    </citation>
    <scope>NUCLEOTIDE SEQUENCE [LARGE SCALE GENOMIC DNA]</scope>
    <source>
        <strain evidence="4 5">DSM 41954</strain>
    </source>
</reference>
<accession>A0A060ZHL8</accession>
<dbReference type="HOGENOM" id="CLU_010194_1_2_11"/>
<gene>
    <name evidence="4" type="ORF">J2Z30_007459</name>
    <name evidence="3" type="ORF">SIRAN2224</name>
</gene>
<dbReference type="Gene3D" id="3.40.50.720">
    <property type="entry name" value="NAD(P)-binding Rossmann-like Domain"/>
    <property type="match status" value="1"/>
</dbReference>
<evidence type="ECO:0000256" key="2">
    <source>
        <dbReference type="ARBA" id="ARBA00023002"/>
    </source>
</evidence>
<protein>
    <submittedName>
        <fullName evidence="4">NAD(P)-dependent dehydrogenase (Short-subunit alcohol dehydrogenase family)</fullName>
    </submittedName>
    <submittedName>
        <fullName evidence="3">Short-chain dehydrogenase/reductase SDR</fullName>
    </submittedName>
</protein>
<dbReference type="AlphaFoldDB" id="A0A060ZHL8"/>
<organism evidence="3">
    <name type="scientific">Streptomyces iranensis</name>
    <dbReference type="NCBI Taxonomy" id="576784"/>
    <lineage>
        <taxon>Bacteria</taxon>
        <taxon>Bacillati</taxon>
        <taxon>Actinomycetota</taxon>
        <taxon>Actinomycetes</taxon>
        <taxon>Kitasatosporales</taxon>
        <taxon>Streptomycetaceae</taxon>
        <taxon>Streptomyces</taxon>
        <taxon>Streptomyces violaceusniger group</taxon>
    </lineage>
</organism>